<evidence type="ECO:0000256" key="3">
    <source>
        <dbReference type="ARBA" id="ARBA00022722"/>
    </source>
</evidence>
<dbReference type="EMBL" id="BLXO01000008">
    <property type="protein sequence ID" value="GFN47308.1"/>
    <property type="molecule type" value="Genomic_DNA"/>
</dbReference>
<comment type="caution">
    <text evidence="9">The sequence shown here is derived from an EMBL/GenBank/DDBJ whole genome shotgun (WGS) entry which is preliminary data.</text>
</comment>
<evidence type="ECO:0000256" key="1">
    <source>
        <dbReference type="ARBA" id="ARBA00001946"/>
    </source>
</evidence>
<dbReference type="GO" id="GO:0046872">
    <property type="term" value="F:metal ion binding"/>
    <property type="evidence" value="ECO:0007669"/>
    <property type="project" value="UniProtKB-KW"/>
</dbReference>
<evidence type="ECO:0000256" key="6">
    <source>
        <dbReference type="ARBA" id="ARBA00022842"/>
    </source>
</evidence>
<dbReference type="AlphaFoldDB" id="A0A6L2ZT30"/>
<dbReference type="PANTHER" id="PTHR33653">
    <property type="entry name" value="RIBONUCLEASE VAPC2"/>
    <property type="match status" value="1"/>
</dbReference>
<accession>A0A6L2ZT30</accession>
<reference evidence="9 10" key="1">
    <citation type="submission" date="2020-06" db="EMBL/GenBank/DDBJ databases">
        <title>The genome sequence of Candidatus Regiella insecticola strain Tut.</title>
        <authorList>
            <person name="Nikoh N."/>
            <person name="Tsuchida T."/>
            <person name="Koga R."/>
            <person name="Oshima K."/>
            <person name="Hattori M."/>
            <person name="Fukatsu T."/>
        </authorList>
    </citation>
    <scope>NUCLEOTIDE SEQUENCE [LARGE SCALE GENOMIC DNA]</scope>
    <source>
        <strain evidence="9 10">Tut</strain>
    </source>
</reference>
<organism evidence="9 10">
    <name type="scientific">Candidatus Regiella insecticola</name>
    <dbReference type="NCBI Taxonomy" id="138073"/>
    <lineage>
        <taxon>Bacteria</taxon>
        <taxon>Pseudomonadati</taxon>
        <taxon>Pseudomonadota</taxon>
        <taxon>Gammaproteobacteria</taxon>
        <taxon>Enterobacterales</taxon>
        <taxon>Enterobacteriaceae</taxon>
        <taxon>aphid secondary symbionts</taxon>
        <taxon>Candidatus Regiella</taxon>
    </lineage>
</organism>
<proteinExistence type="inferred from homology"/>
<protein>
    <submittedName>
        <fullName evidence="9">Putative nucleic acid-binding protein contains PIN domain</fullName>
    </submittedName>
</protein>
<evidence type="ECO:0000256" key="5">
    <source>
        <dbReference type="ARBA" id="ARBA00022801"/>
    </source>
</evidence>
<evidence type="ECO:0000313" key="9">
    <source>
        <dbReference type="EMBL" id="GFN47308.1"/>
    </source>
</evidence>
<sequence>MFILDTNVISELRKIRLGKADKYVEKWADSVNSSDLYLSVITVQELEIGILLIERKAPNQGAVLRTWLINQVYPAFEHRILPVNKAVAISSAKLHIPDPKPVRDTLIAATALIHGMSVVTRNTKDFESSGVPLLNPWIPKHGNLTE</sequence>
<dbReference type="Proteomes" id="UP000504714">
    <property type="component" value="Unassembled WGS sequence"/>
</dbReference>
<evidence type="ECO:0000256" key="4">
    <source>
        <dbReference type="ARBA" id="ARBA00022723"/>
    </source>
</evidence>
<evidence type="ECO:0000313" key="10">
    <source>
        <dbReference type="Proteomes" id="UP000504714"/>
    </source>
</evidence>
<comment type="similarity">
    <text evidence="7">Belongs to the PINc/VapC protein family.</text>
</comment>
<comment type="cofactor">
    <cofactor evidence="1">
        <name>Mg(2+)</name>
        <dbReference type="ChEBI" id="CHEBI:18420"/>
    </cofactor>
</comment>
<keyword evidence="6" id="KW-0460">Magnesium</keyword>
<dbReference type="GO" id="GO:0004518">
    <property type="term" value="F:nuclease activity"/>
    <property type="evidence" value="ECO:0007669"/>
    <property type="project" value="UniProtKB-KW"/>
</dbReference>
<evidence type="ECO:0000256" key="7">
    <source>
        <dbReference type="ARBA" id="ARBA00038093"/>
    </source>
</evidence>
<evidence type="ECO:0000256" key="2">
    <source>
        <dbReference type="ARBA" id="ARBA00022649"/>
    </source>
</evidence>
<gene>
    <name evidence="9" type="primary">vapC</name>
    <name evidence="9" type="ORF">RINTU1_33280</name>
</gene>
<dbReference type="RefSeq" id="WP_176488777.1">
    <property type="nucleotide sequence ID" value="NZ_BLXO01000008.1"/>
</dbReference>
<dbReference type="PANTHER" id="PTHR33653:SF1">
    <property type="entry name" value="RIBONUCLEASE VAPC2"/>
    <property type="match status" value="1"/>
</dbReference>
<dbReference type="CDD" id="cd18746">
    <property type="entry name" value="PIN_VapC4-5_FitB-like"/>
    <property type="match status" value="1"/>
</dbReference>
<feature type="domain" description="PIN" evidence="8">
    <location>
        <begin position="3"/>
        <end position="124"/>
    </location>
</feature>
<dbReference type="SUPFAM" id="SSF88723">
    <property type="entry name" value="PIN domain-like"/>
    <property type="match status" value="1"/>
</dbReference>
<keyword evidence="4" id="KW-0479">Metal-binding</keyword>
<keyword evidence="3" id="KW-0540">Nuclease</keyword>
<dbReference type="Gene3D" id="3.40.50.1010">
    <property type="entry name" value="5'-nuclease"/>
    <property type="match status" value="1"/>
</dbReference>
<dbReference type="InterPro" id="IPR002716">
    <property type="entry name" value="PIN_dom"/>
</dbReference>
<dbReference type="Pfam" id="PF01850">
    <property type="entry name" value="PIN"/>
    <property type="match status" value="1"/>
</dbReference>
<keyword evidence="5" id="KW-0378">Hydrolase</keyword>
<dbReference type="InterPro" id="IPR029060">
    <property type="entry name" value="PIN-like_dom_sf"/>
</dbReference>
<dbReference type="InterPro" id="IPR050556">
    <property type="entry name" value="Type_II_TA_system_RNase"/>
</dbReference>
<dbReference type="GO" id="GO:0016787">
    <property type="term" value="F:hydrolase activity"/>
    <property type="evidence" value="ECO:0007669"/>
    <property type="project" value="UniProtKB-KW"/>
</dbReference>
<evidence type="ECO:0000259" key="8">
    <source>
        <dbReference type="Pfam" id="PF01850"/>
    </source>
</evidence>
<name>A0A6L2ZT30_9ENTR</name>
<keyword evidence="2" id="KW-1277">Toxin-antitoxin system</keyword>